<evidence type="ECO:0000256" key="5">
    <source>
        <dbReference type="ARBA" id="ARBA00022679"/>
    </source>
</evidence>
<dbReference type="InterPro" id="IPR001789">
    <property type="entry name" value="Sig_transdc_resp-reg_receiver"/>
</dbReference>
<dbReference type="InterPro" id="IPR036097">
    <property type="entry name" value="HisK_dim/P_sf"/>
</dbReference>
<dbReference type="AlphaFoldDB" id="A0A917ZLZ4"/>
<dbReference type="GO" id="GO:0000155">
    <property type="term" value="F:phosphorelay sensor kinase activity"/>
    <property type="evidence" value="ECO:0007669"/>
    <property type="project" value="InterPro"/>
</dbReference>
<name>A0A917ZLZ4_9GAMM</name>
<feature type="modified residue" description="4-aspartylphosphate" evidence="7">
    <location>
        <position position="764"/>
    </location>
</feature>
<dbReference type="CDD" id="cd00082">
    <property type="entry name" value="HisKA"/>
    <property type="match status" value="1"/>
</dbReference>
<dbReference type="Gene3D" id="3.30.565.10">
    <property type="entry name" value="Histidine kinase-like ATPase, C-terminal domain"/>
    <property type="match status" value="1"/>
</dbReference>
<evidence type="ECO:0000259" key="10">
    <source>
        <dbReference type="PROSITE" id="PS50110"/>
    </source>
</evidence>
<dbReference type="SMART" id="SM00388">
    <property type="entry name" value="HisKA"/>
    <property type="match status" value="1"/>
</dbReference>
<dbReference type="Proteomes" id="UP000599578">
    <property type="component" value="Unassembled WGS sequence"/>
</dbReference>
<evidence type="ECO:0000313" key="12">
    <source>
        <dbReference type="EMBL" id="GGO85675.1"/>
    </source>
</evidence>
<dbReference type="PROSITE" id="PS50885">
    <property type="entry name" value="HAMP"/>
    <property type="match status" value="1"/>
</dbReference>
<feature type="transmembrane region" description="Helical" evidence="8">
    <location>
        <begin position="260"/>
        <end position="282"/>
    </location>
</feature>
<dbReference type="InterPro" id="IPR003661">
    <property type="entry name" value="HisK_dim/P_dom"/>
</dbReference>
<evidence type="ECO:0000256" key="7">
    <source>
        <dbReference type="PROSITE-ProRule" id="PRU00169"/>
    </source>
</evidence>
<keyword evidence="8" id="KW-0812">Transmembrane</keyword>
<keyword evidence="6 12" id="KW-0418">Kinase</keyword>
<keyword evidence="4 7" id="KW-0597">Phosphoprotein</keyword>
<dbReference type="EC" id="2.7.13.3" evidence="3"/>
<dbReference type="PROSITE" id="PS50109">
    <property type="entry name" value="HIS_KIN"/>
    <property type="match status" value="1"/>
</dbReference>
<evidence type="ECO:0000256" key="6">
    <source>
        <dbReference type="ARBA" id="ARBA00022777"/>
    </source>
</evidence>
<organism evidence="12 13">
    <name type="scientific">Marinobacterium nitratireducens</name>
    <dbReference type="NCBI Taxonomy" id="518897"/>
    <lineage>
        <taxon>Bacteria</taxon>
        <taxon>Pseudomonadati</taxon>
        <taxon>Pseudomonadota</taxon>
        <taxon>Gammaproteobacteria</taxon>
        <taxon>Oceanospirillales</taxon>
        <taxon>Oceanospirillaceae</taxon>
        <taxon>Marinobacterium</taxon>
    </lineage>
</organism>
<reference evidence="12 13" key="1">
    <citation type="journal article" date="2014" name="Int. J. Syst. Evol. Microbiol.">
        <title>Complete genome sequence of Corynebacterium casei LMG S-19264T (=DSM 44701T), isolated from a smear-ripened cheese.</title>
        <authorList>
            <consortium name="US DOE Joint Genome Institute (JGI-PGF)"/>
            <person name="Walter F."/>
            <person name="Albersmeier A."/>
            <person name="Kalinowski J."/>
            <person name="Ruckert C."/>
        </authorList>
    </citation>
    <scope>NUCLEOTIDE SEQUENCE [LARGE SCALE GENOMIC DNA]</scope>
    <source>
        <strain evidence="12 13">CGMCC 1.7286</strain>
    </source>
</reference>
<dbReference type="PANTHER" id="PTHR43065">
    <property type="entry name" value="SENSOR HISTIDINE KINASE"/>
    <property type="match status" value="1"/>
</dbReference>
<evidence type="ECO:0000259" key="11">
    <source>
        <dbReference type="PROSITE" id="PS50885"/>
    </source>
</evidence>
<keyword evidence="8" id="KW-0472">Membrane</keyword>
<comment type="caution">
    <text evidence="12">The sequence shown here is derived from an EMBL/GenBank/DDBJ whole genome shotgun (WGS) entry which is preliminary data.</text>
</comment>
<keyword evidence="13" id="KW-1185">Reference proteome</keyword>
<dbReference type="InterPro" id="IPR003594">
    <property type="entry name" value="HATPase_dom"/>
</dbReference>
<proteinExistence type="predicted"/>
<dbReference type="Gene3D" id="3.30.450.20">
    <property type="entry name" value="PAS domain"/>
    <property type="match status" value="1"/>
</dbReference>
<dbReference type="PANTHER" id="PTHR43065:SF42">
    <property type="entry name" value="TWO-COMPONENT SENSOR PPRA"/>
    <property type="match status" value="1"/>
</dbReference>
<dbReference type="Pfam" id="PF12860">
    <property type="entry name" value="PAS_7"/>
    <property type="match status" value="1"/>
</dbReference>
<dbReference type="SMART" id="SM00387">
    <property type="entry name" value="HATPase_c"/>
    <property type="match status" value="1"/>
</dbReference>
<dbReference type="SUPFAM" id="SSF52172">
    <property type="entry name" value="CheY-like"/>
    <property type="match status" value="1"/>
</dbReference>
<evidence type="ECO:0000256" key="3">
    <source>
        <dbReference type="ARBA" id="ARBA00012438"/>
    </source>
</evidence>
<feature type="domain" description="Response regulatory" evidence="10">
    <location>
        <begin position="714"/>
        <end position="830"/>
    </location>
</feature>
<dbReference type="SUPFAM" id="SSF47384">
    <property type="entry name" value="Homodimeric domain of signal transducing histidine kinase"/>
    <property type="match status" value="1"/>
</dbReference>
<evidence type="ECO:0000259" key="9">
    <source>
        <dbReference type="PROSITE" id="PS50109"/>
    </source>
</evidence>
<dbReference type="InterPro" id="IPR004358">
    <property type="entry name" value="Sig_transdc_His_kin-like_C"/>
</dbReference>
<dbReference type="EMBL" id="BMLT01000009">
    <property type="protein sequence ID" value="GGO85675.1"/>
    <property type="molecule type" value="Genomic_DNA"/>
</dbReference>
<dbReference type="InterPro" id="IPR003660">
    <property type="entry name" value="HAMP_dom"/>
</dbReference>
<protein>
    <recommendedName>
        <fullName evidence="3">histidine kinase</fullName>
        <ecNumber evidence="3">2.7.13.3</ecNumber>
    </recommendedName>
</protein>
<evidence type="ECO:0000313" key="13">
    <source>
        <dbReference type="Proteomes" id="UP000599578"/>
    </source>
</evidence>
<evidence type="ECO:0000256" key="8">
    <source>
        <dbReference type="SAM" id="Phobius"/>
    </source>
</evidence>
<dbReference type="Gene3D" id="3.40.50.2300">
    <property type="match status" value="1"/>
</dbReference>
<dbReference type="GO" id="GO:0016020">
    <property type="term" value="C:membrane"/>
    <property type="evidence" value="ECO:0007669"/>
    <property type="project" value="UniProtKB-SubCell"/>
</dbReference>
<comment type="catalytic activity">
    <reaction evidence="1">
        <text>ATP + protein L-histidine = ADP + protein N-phospho-L-histidine.</text>
        <dbReference type="EC" id="2.7.13.3"/>
    </reaction>
</comment>
<dbReference type="InterPro" id="IPR011006">
    <property type="entry name" value="CheY-like_superfamily"/>
</dbReference>
<gene>
    <name evidence="12" type="ORF">GCM10011348_34770</name>
</gene>
<dbReference type="CDD" id="cd06225">
    <property type="entry name" value="HAMP"/>
    <property type="match status" value="1"/>
</dbReference>
<dbReference type="SUPFAM" id="SSF55874">
    <property type="entry name" value="ATPase domain of HSP90 chaperone/DNA topoisomerase II/histidine kinase"/>
    <property type="match status" value="1"/>
</dbReference>
<dbReference type="PRINTS" id="PR00344">
    <property type="entry name" value="BCTRLSENSOR"/>
</dbReference>
<keyword evidence="8" id="KW-1133">Transmembrane helix</keyword>
<dbReference type="Pfam" id="PF00512">
    <property type="entry name" value="HisKA"/>
    <property type="match status" value="1"/>
</dbReference>
<dbReference type="Pfam" id="PF00672">
    <property type="entry name" value="HAMP"/>
    <property type="match status" value="1"/>
</dbReference>
<accession>A0A917ZLZ4</accession>
<dbReference type="Gene3D" id="1.10.287.130">
    <property type="match status" value="1"/>
</dbReference>
<dbReference type="InterPro" id="IPR005467">
    <property type="entry name" value="His_kinase_dom"/>
</dbReference>
<dbReference type="InterPro" id="IPR036890">
    <property type="entry name" value="HATPase_C_sf"/>
</dbReference>
<evidence type="ECO:0000256" key="2">
    <source>
        <dbReference type="ARBA" id="ARBA00004370"/>
    </source>
</evidence>
<evidence type="ECO:0000256" key="4">
    <source>
        <dbReference type="ARBA" id="ARBA00022553"/>
    </source>
</evidence>
<comment type="subcellular location">
    <subcellularLocation>
        <location evidence="2">Membrane</location>
    </subcellularLocation>
</comment>
<dbReference type="SUPFAM" id="SSF158472">
    <property type="entry name" value="HAMP domain-like"/>
    <property type="match status" value="1"/>
</dbReference>
<evidence type="ECO:0000256" key="1">
    <source>
        <dbReference type="ARBA" id="ARBA00000085"/>
    </source>
</evidence>
<dbReference type="Pfam" id="PF02518">
    <property type="entry name" value="HATPase_c"/>
    <property type="match status" value="1"/>
</dbReference>
<dbReference type="Gene3D" id="6.10.340.10">
    <property type="match status" value="1"/>
</dbReference>
<feature type="domain" description="HAMP" evidence="11">
    <location>
        <begin position="279"/>
        <end position="332"/>
    </location>
</feature>
<dbReference type="Pfam" id="PF00072">
    <property type="entry name" value="Response_reg"/>
    <property type="match status" value="1"/>
</dbReference>
<sequence length="834" mass="92187">MPRRALSMHSVRARLLIAFASIMVAALVLAFVGWRSLTDTETALEELRREILPDISHSLELAERTASLASLAPFVAEASSPSQLQHDRNRLQQRTEQLKQLAGRIRHLESAPQLRQLLERLYATLDELIALTRQALFQREDLRQLLYPLEGLESAEDRRAVDQLLAAASAPRQELERLERRFGVSQDISPELAASAAPVFALRHRQLDLQQRQGYLLASVRSISDQLSAEVKGFVDSLQQRFGQQQQALSATVRKGQIRILAISLLALLALLAGTALVLNLTRNLQAVTGLMTRLAAGVTGQATPAVQRRDEIGSLARAFNVFRENSRELQSITEDLRRQQRLLQTVFDNINDGLSVFDRDQRLVAWNPRYLGIFDLPPARVQRGVTLQRLQALMAEAPHGNRTLDNRPLDMTETNLQRPSKPVRFERHYRDGRVIEFRSQPMPDGGFVTLYSDLTDRKAIESQLRQAQKMEVLGQLTGGIAHDFNNLLAAVIGNLQLLEQQRDLSDKAGRYGQRALAAAERGASLVQRLLAFSRKQQLHPEPQSLGGIIEGMLDLVEYSVGSQIDIRTRLEAEEDLVYVDPGQLENALLNLALNSGAAMPDGGTLTFSTALEQDAKQGAWVLVEVGDTGHGIPEELRERVFDPFFTTKEVGRGSGLGLSMVYGFVRQSGGDITIDSAPGQGTRISIRLPLYRGPAAESDSGQSQPLQYGNGQQVLLVEDDGLVLEAVEDMLAELGYEPLSCRSAEEALNLLERDGLPDLVLSDINLGSGRTGIQLRAQLAGRWPDLPCILASGLPRDLLDSRYNLPPDVPVLAKPYRLQTLAQALSDAMRPNA</sequence>
<dbReference type="SMART" id="SM00304">
    <property type="entry name" value="HAMP"/>
    <property type="match status" value="1"/>
</dbReference>
<dbReference type="SUPFAM" id="SSF55785">
    <property type="entry name" value="PYP-like sensor domain (PAS domain)"/>
    <property type="match status" value="1"/>
</dbReference>
<dbReference type="SMART" id="SM00448">
    <property type="entry name" value="REC"/>
    <property type="match status" value="1"/>
</dbReference>
<keyword evidence="5" id="KW-0808">Transferase</keyword>
<feature type="domain" description="Histidine kinase" evidence="9">
    <location>
        <begin position="480"/>
        <end position="693"/>
    </location>
</feature>
<dbReference type="InterPro" id="IPR035965">
    <property type="entry name" value="PAS-like_dom_sf"/>
</dbReference>
<dbReference type="PROSITE" id="PS50110">
    <property type="entry name" value="RESPONSE_REGULATORY"/>
    <property type="match status" value="1"/>
</dbReference>